<comment type="caution">
    <text evidence="3">The sequence shown here is derived from an EMBL/GenBank/DDBJ whole genome shotgun (WGS) entry which is preliminary data.</text>
</comment>
<dbReference type="SUPFAM" id="SSF55658">
    <property type="entry name" value="L9 N-domain-like"/>
    <property type="match status" value="1"/>
</dbReference>
<evidence type="ECO:0000256" key="1">
    <source>
        <dbReference type="SAM" id="MobiDB-lite"/>
    </source>
</evidence>
<dbReference type="Gene3D" id="3.40.970.10">
    <property type="entry name" value="Ribonuclease H1, N-terminal domain"/>
    <property type="match status" value="1"/>
</dbReference>
<name>A0A4Q2D0C1_9AGAR</name>
<dbReference type="InterPro" id="IPR037056">
    <property type="entry name" value="RNase_H1_N_sf"/>
</dbReference>
<feature type="compositionally biased region" description="Basic residues" evidence="1">
    <location>
        <begin position="178"/>
        <end position="190"/>
    </location>
</feature>
<dbReference type="Proteomes" id="UP000290288">
    <property type="component" value="Unassembled WGS sequence"/>
</dbReference>
<evidence type="ECO:0000313" key="3">
    <source>
        <dbReference type="EMBL" id="RXW12152.1"/>
    </source>
</evidence>
<dbReference type="InterPro" id="IPR009027">
    <property type="entry name" value="Ribosomal_bL9/RNase_H1_N"/>
</dbReference>
<feature type="domain" description="Ribonuclease H1 N-terminal" evidence="2">
    <location>
        <begin position="51"/>
        <end position="89"/>
    </location>
</feature>
<sequence length="257" mass="28061">MSDFCCDVKTWAPQTNSLVPFLTTRQLVPSLVAKHTKPTLALTENHQKNLYIVYNGREIGIFLTWPEAQAQITGYSNNSYEGFTHPENARIMWAWVLDNEAWGQVGGGSRPSAQQIAEYKAKEAEHGFGGVPGFTRPSAPLLSQAPPLLSSAEPMPGSSKQKGKQVAREPSTPMVPRSKGRPFASKRRIRSKRHIFNTAINPGATAPGSTREASCCHFVQHNTGRPTFTLPVASSFRAPASFSPIANSKRCQVGTVQ</sequence>
<dbReference type="EMBL" id="SDEE01001382">
    <property type="protein sequence ID" value="RXW12152.1"/>
    <property type="molecule type" value="Genomic_DNA"/>
</dbReference>
<dbReference type="OrthoDB" id="3254429at2759"/>
<dbReference type="InterPro" id="IPR011320">
    <property type="entry name" value="RNase_H1_N"/>
</dbReference>
<keyword evidence="4" id="KW-1185">Reference proteome</keyword>
<dbReference type="Pfam" id="PF01693">
    <property type="entry name" value="Cauli_VI"/>
    <property type="match status" value="1"/>
</dbReference>
<reference evidence="3 4" key="1">
    <citation type="submission" date="2019-01" db="EMBL/GenBank/DDBJ databases">
        <title>Draft genome sequence of Psathyrella aberdarensis IHI B618.</title>
        <authorList>
            <person name="Buettner E."/>
            <person name="Kellner H."/>
        </authorList>
    </citation>
    <scope>NUCLEOTIDE SEQUENCE [LARGE SCALE GENOMIC DNA]</scope>
    <source>
        <strain evidence="3 4">IHI B618</strain>
    </source>
</reference>
<evidence type="ECO:0000259" key="2">
    <source>
        <dbReference type="Pfam" id="PF01693"/>
    </source>
</evidence>
<protein>
    <recommendedName>
        <fullName evidence="2">Ribonuclease H1 N-terminal domain-containing protein</fullName>
    </recommendedName>
</protein>
<accession>A0A4Q2D0C1</accession>
<evidence type="ECO:0000313" key="4">
    <source>
        <dbReference type="Proteomes" id="UP000290288"/>
    </source>
</evidence>
<feature type="region of interest" description="Disordered" evidence="1">
    <location>
        <begin position="142"/>
        <end position="190"/>
    </location>
</feature>
<dbReference type="AlphaFoldDB" id="A0A4Q2D0C1"/>
<organism evidence="3 4">
    <name type="scientific">Candolleomyces aberdarensis</name>
    <dbReference type="NCBI Taxonomy" id="2316362"/>
    <lineage>
        <taxon>Eukaryota</taxon>
        <taxon>Fungi</taxon>
        <taxon>Dikarya</taxon>
        <taxon>Basidiomycota</taxon>
        <taxon>Agaricomycotina</taxon>
        <taxon>Agaricomycetes</taxon>
        <taxon>Agaricomycetidae</taxon>
        <taxon>Agaricales</taxon>
        <taxon>Agaricineae</taxon>
        <taxon>Psathyrellaceae</taxon>
        <taxon>Candolleomyces</taxon>
    </lineage>
</organism>
<gene>
    <name evidence="3" type="ORF">EST38_g13702</name>
</gene>
<feature type="compositionally biased region" description="Low complexity" evidence="1">
    <location>
        <begin position="142"/>
        <end position="152"/>
    </location>
</feature>
<proteinExistence type="predicted"/>